<dbReference type="Proteomes" id="UP000077266">
    <property type="component" value="Unassembled WGS sequence"/>
</dbReference>
<organism evidence="2 3">
    <name type="scientific">Exidia glandulosa HHB12029</name>
    <dbReference type="NCBI Taxonomy" id="1314781"/>
    <lineage>
        <taxon>Eukaryota</taxon>
        <taxon>Fungi</taxon>
        <taxon>Dikarya</taxon>
        <taxon>Basidiomycota</taxon>
        <taxon>Agaricomycotina</taxon>
        <taxon>Agaricomycetes</taxon>
        <taxon>Auriculariales</taxon>
        <taxon>Exidiaceae</taxon>
        <taxon>Exidia</taxon>
    </lineage>
</organism>
<gene>
    <name evidence="2" type="ORF">EXIGLDRAFT_764234</name>
</gene>
<dbReference type="InterPro" id="IPR036047">
    <property type="entry name" value="F-box-like_dom_sf"/>
</dbReference>
<dbReference type="InterPro" id="IPR001810">
    <property type="entry name" value="F-box_dom"/>
</dbReference>
<dbReference type="CDD" id="cd09917">
    <property type="entry name" value="F-box_SF"/>
    <property type="match status" value="1"/>
</dbReference>
<protein>
    <recommendedName>
        <fullName evidence="1">F-box domain-containing protein</fullName>
    </recommendedName>
</protein>
<dbReference type="EMBL" id="KV425928">
    <property type="protein sequence ID" value="KZV97574.1"/>
    <property type="molecule type" value="Genomic_DNA"/>
</dbReference>
<proteinExistence type="predicted"/>
<feature type="domain" description="F-box" evidence="1">
    <location>
        <begin position="17"/>
        <end position="49"/>
    </location>
</feature>
<evidence type="ECO:0000259" key="1">
    <source>
        <dbReference type="Pfam" id="PF12937"/>
    </source>
</evidence>
<sequence>MDSQDSLDRPELPATFPPELLLAVFDYCARGDLVQAARVSRAWRAAATSHARYYIYVSISQSSLPTTLSIPQAVSRFARQIAAVTAQRVRLAVDVSVYYEWGYDKVDVAALDEIILNAITLSLSLTISLTLAVPRRIYNTLCARLSLRPAHALRRLYISMRGYSHASPLSVALFAGTSPKLWSVVLDGVPLLSGEYPAFRSVTHVVLGRLPVHCMATISNAFPCARSVSMTVTKSYDSDAPAHLDAPAAWASQLARLHILMDRDTLPADIMALLSANPPVSDVELDWWSAILSYRSAPEYIAISDYLQNMSGPLDIDISASDYGGSTTDLVIRDLESGVRRTFREPQFMDSDDESSRRTERGRDIVTYNFTTERFRPGLSKIVALHVEPRFWTEVGHLAERLPSLRFVEFVFPADGYVEKEVVTVGHKYWTPPECAEEAQAESYRVVDLVISAPEHLMLQIQAVTILRMLRQCRFLCPGVHPRITLTNISRIPCEQDGELESVCSET</sequence>
<evidence type="ECO:0000313" key="2">
    <source>
        <dbReference type="EMBL" id="KZV97574.1"/>
    </source>
</evidence>
<accession>A0A165L9W2</accession>
<dbReference type="InParanoid" id="A0A165L9W2"/>
<reference evidence="2 3" key="1">
    <citation type="journal article" date="2016" name="Mol. Biol. Evol.">
        <title>Comparative Genomics of Early-Diverging Mushroom-Forming Fungi Provides Insights into the Origins of Lignocellulose Decay Capabilities.</title>
        <authorList>
            <person name="Nagy L.G."/>
            <person name="Riley R."/>
            <person name="Tritt A."/>
            <person name="Adam C."/>
            <person name="Daum C."/>
            <person name="Floudas D."/>
            <person name="Sun H."/>
            <person name="Yadav J.S."/>
            <person name="Pangilinan J."/>
            <person name="Larsson K.H."/>
            <person name="Matsuura K."/>
            <person name="Barry K."/>
            <person name="Labutti K."/>
            <person name="Kuo R."/>
            <person name="Ohm R.A."/>
            <person name="Bhattacharya S.S."/>
            <person name="Shirouzu T."/>
            <person name="Yoshinaga Y."/>
            <person name="Martin F.M."/>
            <person name="Grigoriev I.V."/>
            <person name="Hibbett D.S."/>
        </authorList>
    </citation>
    <scope>NUCLEOTIDE SEQUENCE [LARGE SCALE GENOMIC DNA]</scope>
    <source>
        <strain evidence="2 3">HHB12029</strain>
    </source>
</reference>
<dbReference type="Pfam" id="PF12937">
    <property type="entry name" value="F-box-like"/>
    <property type="match status" value="1"/>
</dbReference>
<dbReference type="AlphaFoldDB" id="A0A165L9W2"/>
<keyword evidence="3" id="KW-1185">Reference proteome</keyword>
<evidence type="ECO:0000313" key="3">
    <source>
        <dbReference type="Proteomes" id="UP000077266"/>
    </source>
</evidence>
<dbReference type="Gene3D" id="1.20.1280.50">
    <property type="match status" value="1"/>
</dbReference>
<name>A0A165L9W2_EXIGL</name>
<dbReference type="SUPFAM" id="SSF81383">
    <property type="entry name" value="F-box domain"/>
    <property type="match status" value="1"/>
</dbReference>